<evidence type="ECO:0000313" key="1">
    <source>
        <dbReference type="EMBL" id="MBO1081702.1"/>
    </source>
</evidence>
<comment type="caution">
    <text evidence="1">The sequence shown here is derived from an EMBL/GenBank/DDBJ whole genome shotgun (WGS) entry which is preliminary data.</text>
</comment>
<gene>
    <name evidence="1" type="ORF">IAI61_21960</name>
</gene>
<proteinExistence type="predicted"/>
<protein>
    <submittedName>
        <fullName evidence="1">Uncharacterized protein</fullName>
    </submittedName>
</protein>
<dbReference type="RefSeq" id="WP_207419885.1">
    <property type="nucleotide sequence ID" value="NZ_CP061181.1"/>
</dbReference>
<sequence>MSGTLLGNSSGSILLMMRLPGRPDLPSNVGAVLKPKRSAKFALGRAGRGAKPFLQ</sequence>
<reference evidence="1 2" key="1">
    <citation type="submission" date="2020-09" db="EMBL/GenBank/DDBJ databases">
        <title>Roseomonas.</title>
        <authorList>
            <person name="Zhu W."/>
        </authorList>
    </citation>
    <scope>NUCLEOTIDE SEQUENCE [LARGE SCALE GENOMIC DNA]</scope>
    <source>
        <strain evidence="1 2">573</strain>
    </source>
</reference>
<dbReference type="EMBL" id="JACTNG010000018">
    <property type="protein sequence ID" value="MBO1081702.1"/>
    <property type="molecule type" value="Genomic_DNA"/>
</dbReference>
<name>A0ABS3KW36_9PROT</name>
<accession>A0ABS3KW36</accession>
<dbReference type="Proteomes" id="UP001518989">
    <property type="component" value="Unassembled WGS sequence"/>
</dbReference>
<evidence type="ECO:0000313" key="2">
    <source>
        <dbReference type="Proteomes" id="UP001518989"/>
    </source>
</evidence>
<organism evidence="1 2">
    <name type="scientific">Roseomonas haemaphysalidis</name>
    <dbReference type="NCBI Taxonomy" id="2768162"/>
    <lineage>
        <taxon>Bacteria</taxon>
        <taxon>Pseudomonadati</taxon>
        <taxon>Pseudomonadota</taxon>
        <taxon>Alphaproteobacteria</taxon>
        <taxon>Acetobacterales</taxon>
        <taxon>Roseomonadaceae</taxon>
        <taxon>Roseomonas</taxon>
    </lineage>
</organism>
<keyword evidence="2" id="KW-1185">Reference proteome</keyword>